<dbReference type="AlphaFoldDB" id="A0A1X6WKY2"/>
<keyword evidence="6" id="KW-1185">Reference proteome</keyword>
<dbReference type="PROSITE" id="PS50937">
    <property type="entry name" value="HTH_MERR_2"/>
    <property type="match status" value="1"/>
</dbReference>
<proteinExistence type="predicted"/>
<organism evidence="5 6">
    <name type="scientific">Vagococcus fluvialis bH819</name>
    <dbReference type="NCBI Taxonomy" id="1255619"/>
    <lineage>
        <taxon>Bacteria</taxon>
        <taxon>Bacillati</taxon>
        <taxon>Bacillota</taxon>
        <taxon>Bacilli</taxon>
        <taxon>Lactobacillales</taxon>
        <taxon>Enterococcaceae</taxon>
        <taxon>Vagococcus</taxon>
    </lineage>
</organism>
<evidence type="ECO:0000313" key="5">
    <source>
        <dbReference type="EMBL" id="SLM84991.1"/>
    </source>
</evidence>
<dbReference type="Pfam" id="PF13411">
    <property type="entry name" value="MerR_1"/>
    <property type="match status" value="1"/>
</dbReference>
<dbReference type="SMART" id="SM00422">
    <property type="entry name" value="HTH_MERR"/>
    <property type="match status" value="1"/>
</dbReference>
<gene>
    <name evidence="5" type="ORF">FM121_02770</name>
</gene>
<dbReference type="Proteomes" id="UP000195918">
    <property type="component" value="Unassembled WGS sequence"/>
</dbReference>
<reference evidence="6" key="1">
    <citation type="submission" date="2017-02" db="EMBL/GenBank/DDBJ databases">
        <authorList>
            <person name="Dridi B."/>
        </authorList>
    </citation>
    <scope>NUCLEOTIDE SEQUENCE [LARGE SCALE GENOMIC DNA]</scope>
    <source>
        <strain evidence="6">bH819</strain>
    </source>
</reference>
<dbReference type="GO" id="GO:0003677">
    <property type="term" value="F:DNA binding"/>
    <property type="evidence" value="ECO:0007669"/>
    <property type="project" value="UniProtKB-KW"/>
</dbReference>
<dbReference type="PANTHER" id="PTHR30204">
    <property type="entry name" value="REDOX-CYCLING DRUG-SENSING TRANSCRIPTIONAL ACTIVATOR SOXR"/>
    <property type="match status" value="1"/>
</dbReference>
<accession>A0A1X6WKY2</accession>
<evidence type="ECO:0000256" key="1">
    <source>
        <dbReference type="ARBA" id="ARBA00023015"/>
    </source>
</evidence>
<dbReference type="SUPFAM" id="SSF46955">
    <property type="entry name" value="Putative DNA-binding domain"/>
    <property type="match status" value="1"/>
</dbReference>
<dbReference type="RefSeq" id="WP_086950634.1">
    <property type="nucleotide sequence ID" value="NZ_FWFD01000007.1"/>
</dbReference>
<feature type="domain" description="HTH merR-type" evidence="4">
    <location>
        <begin position="3"/>
        <end position="72"/>
    </location>
</feature>
<keyword evidence="1" id="KW-0805">Transcription regulation</keyword>
<dbReference type="OrthoDB" id="9773308at2"/>
<evidence type="ECO:0000256" key="3">
    <source>
        <dbReference type="ARBA" id="ARBA00023163"/>
    </source>
</evidence>
<keyword evidence="3" id="KW-0804">Transcription</keyword>
<dbReference type="InterPro" id="IPR009061">
    <property type="entry name" value="DNA-bd_dom_put_sf"/>
</dbReference>
<evidence type="ECO:0000313" key="6">
    <source>
        <dbReference type="Proteomes" id="UP000195918"/>
    </source>
</evidence>
<protein>
    <recommendedName>
        <fullName evidence="4">HTH merR-type domain-containing protein</fullName>
    </recommendedName>
</protein>
<dbReference type="InterPro" id="IPR000551">
    <property type="entry name" value="MerR-type_HTH_dom"/>
</dbReference>
<dbReference type="EMBL" id="FWFD01000007">
    <property type="protein sequence ID" value="SLM84991.1"/>
    <property type="molecule type" value="Genomic_DNA"/>
</dbReference>
<dbReference type="InterPro" id="IPR047057">
    <property type="entry name" value="MerR_fam"/>
</dbReference>
<dbReference type="GO" id="GO:0003700">
    <property type="term" value="F:DNA-binding transcription factor activity"/>
    <property type="evidence" value="ECO:0007669"/>
    <property type="project" value="InterPro"/>
</dbReference>
<name>A0A1X6WKY2_9ENTE</name>
<dbReference type="PANTHER" id="PTHR30204:SF94">
    <property type="entry name" value="HEAVY METAL-DEPENDENT TRANSCRIPTIONAL REGULATOR HI_0293-RELATED"/>
    <property type="match status" value="1"/>
</dbReference>
<keyword evidence="2" id="KW-0238">DNA-binding</keyword>
<evidence type="ECO:0000256" key="2">
    <source>
        <dbReference type="ARBA" id="ARBA00023125"/>
    </source>
</evidence>
<sequence>MTSLSTGQLANLFNIPKPTIRHYVDEQLLVPIINDRNSYQQFSERDVYRLYQIIFLRKIGFSIEEIKKMLKEDTILTELKASVVDLENQIQELKAVQKTVNTILKVEEGIEMGEIQFVEQTSRYLKEVPESLIKRDSIDFVEAEKQGFSQLELLITIINRDGMECSYLMSEKLDSNKELISGTYACKNVELIEPEQLEKEIELFMKDPILQISSDQEIVVYENIYSSLGYSEKEVWTLEARI</sequence>
<evidence type="ECO:0000259" key="4">
    <source>
        <dbReference type="PROSITE" id="PS50937"/>
    </source>
</evidence>
<dbReference type="Gene3D" id="1.10.1660.10">
    <property type="match status" value="1"/>
</dbReference>